<reference evidence="2 3" key="1">
    <citation type="journal article" date="2023" name="Arcadia Sci">
        <title>De novo assembly of a long-read Amblyomma americanum tick genome.</title>
        <authorList>
            <person name="Chou S."/>
            <person name="Poskanzer K.E."/>
            <person name="Rollins M."/>
            <person name="Thuy-Boun P.S."/>
        </authorList>
    </citation>
    <scope>NUCLEOTIDE SEQUENCE [LARGE SCALE GENOMIC DNA]</scope>
    <source>
        <strain evidence="2">F_SG_1</strain>
        <tissue evidence="2">Salivary glands</tissue>
    </source>
</reference>
<feature type="region of interest" description="Disordered" evidence="1">
    <location>
        <begin position="1"/>
        <end position="25"/>
    </location>
</feature>
<name>A0AAQ4EI48_AMBAM</name>
<dbReference type="Proteomes" id="UP001321473">
    <property type="component" value="Unassembled WGS sequence"/>
</dbReference>
<comment type="caution">
    <text evidence="2">The sequence shown here is derived from an EMBL/GenBank/DDBJ whole genome shotgun (WGS) entry which is preliminary data.</text>
</comment>
<evidence type="ECO:0000256" key="1">
    <source>
        <dbReference type="SAM" id="MobiDB-lite"/>
    </source>
</evidence>
<dbReference type="AlphaFoldDB" id="A0AAQ4EI48"/>
<gene>
    <name evidence="2" type="ORF">V5799_011088</name>
</gene>
<sequence>MQQLPASSVHKDSEETSESPRLDSSHFRHTHRVQLFLVLGNASMYRLFALLVACTWAFSTIAGNEKERTLDCEREEMCKDRNTSVNLKECGRYFGTMYIYNETTRLCNELPESICLRSADEGVFYDMFTCSHTCTKGKGPESCLLGPHEPANETCTLKERLWYDHTNSCEPNKAWFYNVSSEECEEYGTCRNPQKFPVGVNGFFRPHFCHIYCGRFHINNINGSENSKFISYFYIPADNSSACLKCQISILSCTERNAPRGSRQFVRASFANSHVF</sequence>
<evidence type="ECO:0000313" key="3">
    <source>
        <dbReference type="Proteomes" id="UP001321473"/>
    </source>
</evidence>
<dbReference type="EMBL" id="JARKHS020015473">
    <property type="protein sequence ID" value="KAK8774374.1"/>
    <property type="molecule type" value="Genomic_DNA"/>
</dbReference>
<organism evidence="2 3">
    <name type="scientific">Amblyomma americanum</name>
    <name type="common">Lone star tick</name>
    <dbReference type="NCBI Taxonomy" id="6943"/>
    <lineage>
        <taxon>Eukaryota</taxon>
        <taxon>Metazoa</taxon>
        <taxon>Ecdysozoa</taxon>
        <taxon>Arthropoda</taxon>
        <taxon>Chelicerata</taxon>
        <taxon>Arachnida</taxon>
        <taxon>Acari</taxon>
        <taxon>Parasitiformes</taxon>
        <taxon>Ixodida</taxon>
        <taxon>Ixodoidea</taxon>
        <taxon>Ixodidae</taxon>
        <taxon>Amblyomminae</taxon>
        <taxon>Amblyomma</taxon>
    </lineage>
</organism>
<protein>
    <submittedName>
        <fullName evidence="2">Uncharacterized protein</fullName>
    </submittedName>
</protein>
<feature type="compositionally biased region" description="Basic and acidic residues" evidence="1">
    <location>
        <begin position="9"/>
        <end position="25"/>
    </location>
</feature>
<accession>A0AAQ4EI48</accession>
<keyword evidence="3" id="KW-1185">Reference proteome</keyword>
<proteinExistence type="predicted"/>
<evidence type="ECO:0000313" key="2">
    <source>
        <dbReference type="EMBL" id="KAK8774374.1"/>
    </source>
</evidence>